<organism evidence="2 3">
    <name type="scientific">Botrytis porri</name>
    <dbReference type="NCBI Taxonomy" id="87229"/>
    <lineage>
        <taxon>Eukaryota</taxon>
        <taxon>Fungi</taxon>
        <taxon>Dikarya</taxon>
        <taxon>Ascomycota</taxon>
        <taxon>Pezizomycotina</taxon>
        <taxon>Leotiomycetes</taxon>
        <taxon>Helotiales</taxon>
        <taxon>Sclerotiniaceae</taxon>
        <taxon>Botrytis</taxon>
    </lineage>
</organism>
<comment type="caution">
    <text evidence="2">The sequence shown here is derived from an EMBL/GenBank/DDBJ whole genome shotgun (WGS) entry which is preliminary data.</text>
</comment>
<evidence type="ECO:0000256" key="1">
    <source>
        <dbReference type="SAM" id="MobiDB-lite"/>
    </source>
</evidence>
<dbReference type="EMBL" id="PQXO01000690">
    <property type="protein sequence ID" value="TGO83165.1"/>
    <property type="molecule type" value="Genomic_DNA"/>
</dbReference>
<reference evidence="2 3" key="1">
    <citation type="submission" date="2017-12" db="EMBL/GenBank/DDBJ databases">
        <title>Comparative genomics of Botrytis spp.</title>
        <authorList>
            <person name="Valero-Jimenez C.A."/>
            <person name="Tapia P."/>
            <person name="Veloso J."/>
            <person name="Silva-Moreno E."/>
            <person name="Staats M."/>
            <person name="Valdes J.H."/>
            <person name="Van Kan J.A.L."/>
        </authorList>
    </citation>
    <scope>NUCLEOTIDE SEQUENCE [LARGE SCALE GENOMIC DNA]</scope>
    <source>
        <strain evidence="2 3">MUCL3349</strain>
    </source>
</reference>
<sequence length="314" mass="35092">MSNDLSSSDLVNSPTVPQRSAAIVNLDGRWALYHETKYAPDIPETSYYLLELGTGITTKLPKSAEWPRPTSAGRVDTLLSILKALYFVESDRTRRIYVAIAVSGIGTRTTSASSSVSEVDVLGCSSRLGGQVLRCLVFKTQREFPYINIEFISGDILETINLKYVPFPTRVSMGPRNFDISRAGLALAAQTEEQSQARHDGISDVHFIPFDQLPTPKKSKELIPIKIETTRVIENREEVINESNGPEDGITENREGSGNASENRAVEPPFPVLANRGGQVGSPLYRHSAYMWTIWWQEERRRCGFEDVDLDFDY</sequence>
<accession>A0A4Z1KPI7</accession>
<name>A0A4Z1KPI7_9HELO</name>
<proteinExistence type="predicted"/>
<protein>
    <submittedName>
        <fullName evidence="2">Uncharacterized protein</fullName>
    </submittedName>
</protein>
<dbReference type="Proteomes" id="UP000297280">
    <property type="component" value="Unassembled WGS sequence"/>
</dbReference>
<evidence type="ECO:0000313" key="2">
    <source>
        <dbReference type="EMBL" id="TGO83165.1"/>
    </source>
</evidence>
<evidence type="ECO:0000313" key="3">
    <source>
        <dbReference type="Proteomes" id="UP000297280"/>
    </source>
</evidence>
<feature type="region of interest" description="Disordered" evidence="1">
    <location>
        <begin position="238"/>
        <end position="272"/>
    </location>
</feature>
<gene>
    <name evidence="2" type="ORF">BPOR_0691g00010</name>
</gene>
<keyword evidence="3" id="KW-1185">Reference proteome</keyword>
<dbReference type="AlphaFoldDB" id="A0A4Z1KPI7"/>